<feature type="region of interest" description="Disordered" evidence="5">
    <location>
        <begin position="142"/>
        <end position="163"/>
    </location>
</feature>
<feature type="domain" description="SOGA coiled-coil" evidence="7">
    <location>
        <begin position="1"/>
        <end position="62"/>
    </location>
</feature>
<comment type="subcellular location">
    <subcellularLocation>
        <location evidence="1">Membrane</location>
    </subcellularLocation>
</comment>
<dbReference type="GO" id="GO:0016020">
    <property type="term" value="C:membrane"/>
    <property type="evidence" value="ECO:0007669"/>
    <property type="project" value="UniProtKB-SubCell"/>
</dbReference>
<keyword evidence="4 6" id="KW-0472">Membrane</keyword>
<evidence type="ECO:0000256" key="3">
    <source>
        <dbReference type="ARBA" id="ARBA00023054"/>
    </source>
</evidence>
<keyword evidence="3" id="KW-0175">Coiled coil</keyword>
<dbReference type="Proteomes" id="UP000694523">
    <property type="component" value="Unplaced"/>
</dbReference>
<feature type="region of interest" description="Disordered" evidence="5">
    <location>
        <begin position="211"/>
        <end position="292"/>
    </location>
</feature>
<keyword evidence="6" id="KW-0812">Transmembrane</keyword>
<dbReference type="Pfam" id="PF11365">
    <property type="entry name" value="SOGA"/>
    <property type="match status" value="2"/>
</dbReference>
<dbReference type="GO" id="GO:0010506">
    <property type="term" value="P:regulation of autophagy"/>
    <property type="evidence" value="ECO:0007669"/>
    <property type="project" value="InterPro"/>
</dbReference>
<organism evidence="8 9">
    <name type="scientific">Neogobius melanostomus</name>
    <name type="common">round goby</name>
    <dbReference type="NCBI Taxonomy" id="47308"/>
    <lineage>
        <taxon>Eukaryota</taxon>
        <taxon>Metazoa</taxon>
        <taxon>Chordata</taxon>
        <taxon>Craniata</taxon>
        <taxon>Vertebrata</taxon>
        <taxon>Euteleostomi</taxon>
        <taxon>Actinopterygii</taxon>
        <taxon>Neopterygii</taxon>
        <taxon>Teleostei</taxon>
        <taxon>Neoteleostei</taxon>
        <taxon>Acanthomorphata</taxon>
        <taxon>Gobiaria</taxon>
        <taxon>Gobiiformes</taxon>
        <taxon>Gobioidei</taxon>
        <taxon>Gobiidae</taxon>
        <taxon>Benthophilinae</taxon>
        <taxon>Neogobiini</taxon>
        <taxon>Neogobius</taxon>
    </lineage>
</organism>
<proteinExistence type="predicted"/>
<name>A0A8C6SVN4_9GOBI</name>
<feature type="compositionally biased region" description="Gly residues" evidence="5">
    <location>
        <begin position="150"/>
        <end position="161"/>
    </location>
</feature>
<dbReference type="GO" id="GO:0005615">
    <property type="term" value="C:extracellular space"/>
    <property type="evidence" value="ECO:0007669"/>
    <property type="project" value="InterPro"/>
</dbReference>
<protein>
    <submittedName>
        <fullName evidence="8">SOGA family member 3b</fullName>
    </submittedName>
</protein>
<dbReference type="PANTHER" id="PTHR15742:SF2">
    <property type="entry name" value="PROTEIN SOGA3"/>
    <property type="match status" value="1"/>
</dbReference>
<keyword evidence="6" id="KW-1133">Transmembrane helix</keyword>
<dbReference type="AlphaFoldDB" id="A0A8C6SVN4"/>
<feature type="domain" description="SOGA coiled-coil" evidence="7">
    <location>
        <begin position="99"/>
        <end position="198"/>
    </location>
</feature>
<dbReference type="InterPro" id="IPR027881">
    <property type="entry name" value="SOGA_CC"/>
</dbReference>
<accession>A0A8C6SVN4</accession>
<dbReference type="PANTHER" id="PTHR15742">
    <property type="entry name" value="GIRDIN"/>
    <property type="match status" value="1"/>
</dbReference>
<evidence type="ECO:0000313" key="9">
    <source>
        <dbReference type="Proteomes" id="UP000694523"/>
    </source>
</evidence>
<evidence type="ECO:0000256" key="2">
    <source>
        <dbReference type="ARBA" id="ARBA00022553"/>
    </source>
</evidence>
<evidence type="ECO:0000256" key="1">
    <source>
        <dbReference type="ARBA" id="ARBA00004370"/>
    </source>
</evidence>
<keyword evidence="9" id="KW-1185">Reference proteome</keyword>
<evidence type="ECO:0000313" key="8">
    <source>
        <dbReference type="Ensembl" id="ENSNMLP00000012408.1"/>
    </source>
</evidence>
<dbReference type="Ensembl" id="ENSNMLT00000014018.1">
    <property type="protein sequence ID" value="ENSNMLP00000012408.1"/>
    <property type="gene ID" value="ENSNMLG00000008436.1"/>
</dbReference>
<reference evidence="8" key="2">
    <citation type="submission" date="2025-09" db="UniProtKB">
        <authorList>
            <consortium name="Ensembl"/>
        </authorList>
    </citation>
    <scope>IDENTIFICATION</scope>
</reference>
<evidence type="ECO:0000256" key="4">
    <source>
        <dbReference type="ARBA" id="ARBA00023136"/>
    </source>
</evidence>
<sequence length="460" mass="50948">MRKKAAKIDKEKDRLEQELQKYRSFYGELDSTHPKGEAGGPPTTRESELKLRLRLVEEEVENRGLRAELDDLRGEGEGAGGSTCGALGGAGGGRGFGDDLTELRQQLQLVEDEAELLRRNLADAEEQNQRVTAELNKLKFKAGTHEGGARHGSGSGMGGTGIDSAKTEALQEELKAARLQINDLSGKVMQLQYENRVLLSNMQRYDLASHLSLRPSPRDSDAESDAGGASGRRESDEDSTSSRLLPPHRKREGPVGGESDPDEVRNNGSGSRCLTPTRGLYTPTGPEGAAASPSALSRFLPIGGQCSFRERQQMIDIRVEAERLVRTIDRLIADTAAIISEARVYVSNGDLMFGRGGEEGAEDDGSRIREHELLYRINAQMKAFRKELQSFIDRLEVPRSNERETEEPLSVRKEVQTDSTWNYMMFQPIILLILILVLFSSLSYATIFKLVFLFTLFFVL</sequence>
<evidence type="ECO:0000259" key="7">
    <source>
        <dbReference type="Pfam" id="PF11365"/>
    </source>
</evidence>
<dbReference type="InterPro" id="IPR049885">
    <property type="entry name" value="MTCL1-3"/>
</dbReference>
<evidence type="ECO:0000256" key="5">
    <source>
        <dbReference type="SAM" id="MobiDB-lite"/>
    </source>
</evidence>
<keyword evidence="2" id="KW-0597">Phosphoprotein</keyword>
<feature type="transmembrane region" description="Helical" evidence="6">
    <location>
        <begin position="429"/>
        <end position="459"/>
    </location>
</feature>
<reference evidence="8" key="1">
    <citation type="submission" date="2025-08" db="UniProtKB">
        <authorList>
            <consortium name="Ensembl"/>
        </authorList>
    </citation>
    <scope>IDENTIFICATION</scope>
</reference>
<feature type="region of interest" description="Disordered" evidence="5">
    <location>
        <begin position="25"/>
        <end position="48"/>
    </location>
</feature>
<evidence type="ECO:0000256" key="6">
    <source>
        <dbReference type="SAM" id="Phobius"/>
    </source>
</evidence>